<dbReference type="Pfam" id="PF07593">
    <property type="entry name" value="UnbV_ASPIC"/>
    <property type="match status" value="1"/>
</dbReference>
<dbReference type="PROSITE" id="PS51257">
    <property type="entry name" value="PROKAR_LIPOPROTEIN"/>
    <property type="match status" value="1"/>
</dbReference>
<dbReference type="Gene3D" id="3.40.30.10">
    <property type="entry name" value="Glutaredoxin"/>
    <property type="match status" value="1"/>
</dbReference>
<evidence type="ECO:0000256" key="3">
    <source>
        <dbReference type="ARBA" id="ARBA00023008"/>
    </source>
</evidence>
<dbReference type="InterPro" id="IPR013517">
    <property type="entry name" value="FG-GAP"/>
</dbReference>
<dbReference type="PROSITE" id="PS51352">
    <property type="entry name" value="THIOREDOXIN_2"/>
    <property type="match status" value="1"/>
</dbReference>
<dbReference type="OrthoDB" id="5287961at2"/>
<evidence type="ECO:0000256" key="5">
    <source>
        <dbReference type="PIRSR" id="PIRSR603782-2"/>
    </source>
</evidence>
<name>A0A5C6C8I7_9BACT</name>
<dbReference type="InterPro" id="IPR011519">
    <property type="entry name" value="UnbV_ASPIC"/>
</dbReference>
<dbReference type="PANTHER" id="PTHR16026">
    <property type="entry name" value="CARTILAGE ACIDIC PROTEIN 1"/>
    <property type="match status" value="1"/>
</dbReference>
<dbReference type="InterPro" id="IPR027039">
    <property type="entry name" value="Crtac1"/>
</dbReference>
<dbReference type="InterPro" id="IPR003782">
    <property type="entry name" value="SCO1/SenC"/>
</dbReference>
<keyword evidence="2" id="KW-0732">Signal</keyword>
<feature type="binding site" evidence="4">
    <location>
        <position position="91"/>
    </location>
    <ligand>
        <name>Cu cation</name>
        <dbReference type="ChEBI" id="CHEBI:23378"/>
    </ligand>
</feature>
<dbReference type="Pfam" id="PF02630">
    <property type="entry name" value="SCO1-SenC"/>
    <property type="match status" value="1"/>
</dbReference>
<keyword evidence="4" id="KW-0479">Metal-binding</keyword>
<dbReference type="InterPro" id="IPR028994">
    <property type="entry name" value="Integrin_alpha_N"/>
</dbReference>
<dbReference type="SUPFAM" id="SSF52833">
    <property type="entry name" value="Thioredoxin-like"/>
    <property type="match status" value="1"/>
</dbReference>
<organism evidence="7 8">
    <name type="scientific">Allorhodopirellula heiligendammensis</name>
    <dbReference type="NCBI Taxonomy" id="2714739"/>
    <lineage>
        <taxon>Bacteria</taxon>
        <taxon>Pseudomonadati</taxon>
        <taxon>Planctomycetota</taxon>
        <taxon>Planctomycetia</taxon>
        <taxon>Pirellulales</taxon>
        <taxon>Pirellulaceae</taxon>
        <taxon>Allorhodopirellula</taxon>
    </lineage>
</organism>
<evidence type="ECO:0000313" key="7">
    <source>
        <dbReference type="EMBL" id="TWU19654.1"/>
    </source>
</evidence>
<feature type="binding site" evidence="4">
    <location>
        <position position="87"/>
    </location>
    <ligand>
        <name>Cu cation</name>
        <dbReference type="ChEBI" id="CHEBI:23378"/>
    </ligand>
</feature>
<dbReference type="SUPFAM" id="SSF69318">
    <property type="entry name" value="Integrin alpha N-terminal domain"/>
    <property type="match status" value="1"/>
</dbReference>
<comment type="similarity">
    <text evidence="1">Belongs to the SCO1/2 family.</text>
</comment>
<dbReference type="PANTHER" id="PTHR16026:SF0">
    <property type="entry name" value="CARTILAGE ACIDIC PROTEIN 1"/>
    <property type="match status" value="1"/>
</dbReference>
<dbReference type="Pfam" id="PF13517">
    <property type="entry name" value="FG-GAP_3"/>
    <property type="match status" value="3"/>
</dbReference>
<reference evidence="7 8" key="1">
    <citation type="journal article" date="2020" name="Antonie Van Leeuwenhoek">
        <title>Rhodopirellula heiligendammensis sp. nov., Rhodopirellula pilleata sp. nov., and Rhodopirellula solitaria sp. nov. isolated from natural or artificial marine surfaces in Northern Germany and California, USA, and emended description of the genus Rhodopirellula.</title>
        <authorList>
            <person name="Kallscheuer N."/>
            <person name="Wiegand S."/>
            <person name="Jogler M."/>
            <person name="Boedeker C."/>
            <person name="Peeters S.H."/>
            <person name="Rast P."/>
            <person name="Heuer A."/>
            <person name="Jetten M.S.M."/>
            <person name="Rohde M."/>
            <person name="Jogler C."/>
        </authorList>
    </citation>
    <scope>NUCLEOTIDE SEQUENCE [LARGE SCALE GENOMIC DNA]</scope>
    <source>
        <strain evidence="7 8">Poly21</strain>
    </source>
</reference>
<dbReference type="Gene3D" id="2.130.10.130">
    <property type="entry name" value="Integrin alpha, N-terminal"/>
    <property type="match status" value="2"/>
</dbReference>
<dbReference type="CDD" id="cd02968">
    <property type="entry name" value="SCO"/>
    <property type="match status" value="1"/>
</dbReference>
<protein>
    <recommendedName>
        <fullName evidence="6">Thioredoxin domain-containing protein</fullName>
    </recommendedName>
</protein>
<feature type="binding site" evidence="4">
    <location>
        <position position="179"/>
    </location>
    <ligand>
        <name>Cu cation</name>
        <dbReference type="ChEBI" id="CHEBI:23378"/>
    </ligand>
</feature>
<keyword evidence="8" id="KW-1185">Reference proteome</keyword>
<dbReference type="InterPro" id="IPR013766">
    <property type="entry name" value="Thioredoxin_domain"/>
</dbReference>
<evidence type="ECO:0000313" key="8">
    <source>
        <dbReference type="Proteomes" id="UP000319908"/>
    </source>
</evidence>
<evidence type="ECO:0000256" key="4">
    <source>
        <dbReference type="PIRSR" id="PIRSR603782-1"/>
    </source>
</evidence>
<dbReference type="EMBL" id="SJPU01000001">
    <property type="protein sequence ID" value="TWU19654.1"/>
    <property type="molecule type" value="Genomic_DNA"/>
</dbReference>
<feature type="domain" description="Thioredoxin" evidence="6">
    <location>
        <begin position="49"/>
        <end position="220"/>
    </location>
</feature>
<keyword evidence="3 4" id="KW-0186">Copper</keyword>
<gene>
    <name evidence="7" type="ORF">Poly21_18290</name>
</gene>
<feature type="disulfide bond" description="Redox-active" evidence="5">
    <location>
        <begin position="87"/>
        <end position="91"/>
    </location>
</feature>
<comment type="caution">
    <text evidence="7">The sequence shown here is derived from an EMBL/GenBank/DDBJ whole genome shotgun (WGS) entry which is preliminary data.</text>
</comment>
<dbReference type="Proteomes" id="UP000319908">
    <property type="component" value="Unassembled WGS sequence"/>
</dbReference>
<proteinExistence type="inferred from homology"/>
<sequence>MIRFRHATSLFTVFLLTLGVAGGCRRTATDDVAENSDSSAITAEAPAELTVLGAVPPFSLVDQAGHEVGREQMKGKIWIATFVFTRCGSTCPAQTAAFTKLQRRLKQAGAWGNVELVTITVDPAYDTPEVLAKYGADAAADFSHWHFLTGDRGAIWDLSKDGFKLPVLSPRDGDELISHSPMFALVDTENQIRGYYSGLLPQANAKLEHDILSLLDQQIPDWTEQVHEISVPEDVRNPVWLEDRAAAQRESFSGVDVRHDFQFADARESSGIDFTDRVVEDVKKTFKAAHYDHGSAVAVADVDNDGLPDLYFVCQLGENELWRNLGDGKFENITAEAGIGEPDEVSVGASFADIDNDGNVDLYLTRVRAPNKLFRGDGQGHFEDISASAGVDYAGHSSGSVFFDYDRDGLLDLLLTNVGKYTTDERADGFYHAYPGAFTGHLHADRAEPNILFRNLGAGRFENVNDQVGLQDISWTGDATPIDANEDGWPDIYLLNMQGHDEYYENQGGKSFTKKSRELFPKTAWGTMGVKVFDYDRDGQLDLYVTDMHTDMVHDLEPDNEKAKMRRNLPLQVLATDGNHQLGNTFFRKVGDDQFEEVSDRINAENYWPWGISVGDLNADGFEDVFVAASMNYPYRYGINSVLLNDTGETFVDSEFVLGVEPRAKGTAQPWMELDCSGADKDNRHCQDCGGKVLVWAATGTRSSVIFDYDDDGDLDIVTNDFGGTPMVLRSSLSEQPGLHFLKIALIGHESNRDGLGATVTVHAGDQRWLAVHDGKSGYLAQSHLPLYFGLGDAETVTKIEVNWPSGKQQVLTGPIPANQLVTVREASVADETTEESLGDNE</sequence>
<evidence type="ECO:0000256" key="1">
    <source>
        <dbReference type="ARBA" id="ARBA00010996"/>
    </source>
</evidence>
<dbReference type="AlphaFoldDB" id="A0A5C6C8I7"/>
<dbReference type="InterPro" id="IPR036249">
    <property type="entry name" value="Thioredoxin-like_sf"/>
</dbReference>
<dbReference type="RefSeq" id="WP_146406426.1">
    <property type="nucleotide sequence ID" value="NZ_SJPU01000001.1"/>
</dbReference>
<keyword evidence="5" id="KW-1015">Disulfide bond</keyword>
<evidence type="ECO:0000256" key="2">
    <source>
        <dbReference type="ARBA" id="ARBA00022729"/>
    </source>
</evidence>
<accession>A0A5C6C8I7</accession>
<evidence type="ECO:0000259" key="6">
    <source>
        <dbReference type="PROSITE" id="PS51352"/>
    </source>
</evidence>
<dbReference type="GO" id="GO:0046872">
    <property type="term" value="F:metal ion binding"/>
    <property type="evidence" value="ECO:0007669"/>
    <property type="project" value="UniProtKB-KW"/>
</dbReference>